<feature type="transmembrane region" description="Helical" evidence="1">
    <location>
        <begin position="221"/>
        <end position="243"/>
    </location>
</feature>
<proteinExistence type="predicted"/>
<keyword evidence="1" id="KW-1133">Transmembrane helix</keyword>
<evidence type="ECO:0008006" key="4">
    <source>
        <dbReference type="Google" id="ProtNLM"/>
    </source>
</evidence>
<dbReference type="Proteomes" id="UP001597301">
    <property type="component" value="Unassembled WGS sequence"/>
</dbReference>
<feature type="transmembrane region" description="Helical" evidence="1">
    <location>
        <begin position="189"/>
        <end position="209"/>
    </location>
</feature>
<keyword evidence="1" id="KW-0812">Transmembrane</keyword>
<accession>A0ABW4KAK1</accession>
<evidence type="ECO:0000313" key="2">
    <source>
        <dbReference type="EMBL" id="MFD1705224.1"/>
    </source>
</evidence>
<evidence type="ECO:0000313" key="3">
    <source>
        <dbReference type="Proteomes" id="UP001597301"/>
    </source>
</evidence>
<keyword evidence="3" id="KW-1185">Reference proteome</keyword>
<name>A0ABW4KAK1_9BACI</name>
<keyword evidence="1" id="KW-0472">Membrane</keyword>
<reference evidence="3" key="1">
    <citation type="journal article" date="2019" name="Int. J. Syst. Evol. Microbiol.">
        <title>The Global Catalogue of Microorganisms (GCM) 10K type strain sequencing project: providing services to taxonomists for standard genome sequencing and annotation.</title>
        <authorList>
            <consortium name="The Broad Institute Genomics Platform"/>
            <consortium name="The Broad Institute Genome Sequencing Center for Infectious Disease"/>
            <person name="Wu L."/>
            <person name="Ma J."/>
        </authorList>
    </citation>
    <scope>NUCLEOTIDE SEQUENCE [LARGE SCALE GENOMIC DNA]</scope>
    <source>
        <strain evidence="3">CGMCC 1.12295</strain>
    </source>
</reference>
<evidence type="ECO:0000256" key="1">
    <source>
        <dbReference type="SAM" id="Phobius"/>
    </source>
</evidence>
<dbReference type="RefSeq" id="WP_380771475.1">
    <property type="nucleotide sequence ID" value="NZ_JBHUEO010000002.1"/>
</dbReference>
<organism evidence="2 3">
    <name type="scientific">Siminovitchia sediminis</name>
    <dbReference type="NCBI Taxonomy" id="1274353"/>
    <lineage>
        <taxon>Bacteria</taxon>
        <taxon>Bacillati</taxon>
        <taxon>Bacillota</taxon>
        <taxon>Bacilli</taxon>
        <taxon>Bacillales</taxon>
        <taxon>Bacillaceae</taxon>
        <taxon>Siminovitchia</taxon>
    </lineage>
</organism>
<gene>
    <name evidence="2" type="ORF">ACFSCZ_00480</name>
</gene>
<protein>
    <recommendedName>
        <fullName evidence="4">Type II secretion system protein GspF domain-containing protein</fullName>
    </recommendedName>
</protein>
<dbReference type="EMBL" id="JBHUEO010000002">
    <property type="protein sequence ID" value="MFD1705224.1"/>
    <property type="molecule type" value="Genomic_DNA"/>
</dbReference>
<feature type="transmembrane region" description="Helical" evidence="1">
    <location>
        <begin position="20"/>
        <end position="41"/>
    </location>
</feature>
<sequence>MNNKKMTKKELFKELKVLFLGWEILLYTLLLFAGHLGLFYFLTKSMLFSIITGLVGTAYFFFVFVYPNRKLKTHEYHLSELLKYVTNMIFYLRTGSNVLHALKATKNTVDKHIQKDIQKTIEILESKEARLETEHFRKYNFSSLDQFHQNLMIKYERGGDSTELFSHIQKNIIFELKKRDELHKKRKSWATHVYTVLGMVGGMMVILRINAPFLWDIFLEMSAISFTVIAITYLLILINLYLLQKKNLDISVRL</sequence>
<comment type="caution">
    <text evidence="2">The sequence shown here is derived from an EMBL/GenBank/DDBJ whole genome shotgun (WGS) entry which is preliminary data.</text>
</comment>
<feature type="transmembrane region" description="Helical" evidence="1">
    <location>
        <begin position="47"/>
        <end position="66"/>
    </location>
</feature>